<evidence type="ECO:0000313" key="2">
    <source>
        <dbReference type="EMBL" id="KIW29971.1"/>
    </source>
</evidence>
<dbReference type="STRING" id="569365.A0A0D1ZPR5"/>
<keyword evidence="1" id="KW-1133">Transmembrane helix</keyword>
<reference evidence="2 3" key="1">
    <citation type="submission" date="2015-01" db="EMBL/GenBank/DDBJ databases">
        <title>The Genome Sequence of Cladophialophora immunda CBS83496.</title>
        <authorList>
            <consortium name="The Broad Institute Genomics Platform"/>
            <person name="Cuomo C."/>
            <person name="de Hoog S."/>
            <person name="Gorbushina A."/>
            <person name="Stielow B."/>
            <person name="Teixiera M."/>
            <person name="Abouelleil A."/>
            <person name="Chapman S.B."/>
            <person name="Priest M."/>
            <person name="Young S.K."/>
            <person name="Wortman J."/>
            <person name="Nusbaum C."/>
            <person name="Birren B."/>
        </authorList>
    </citation>
    <scope>NUCLEOTIDE SEQUENCE [LARGE SCALE GENOMIC DNA]</scope>
    <source>
        <strain evidence="2 3">CBS 83496</strain>
    </source>
</reference>
<dbReference type="AlphaFoldDB" id="A0A0D1ZPR5"/>
<name>A0A0D1ZPR5_9EURO</name>
<dbReference type="OrthoDB" id="3344043at2759"/>
<evidence type="ECO:0000313" key="3">
    <source>
        <dbReference type="Proteomes" id="UP000054466"/>
    </source>
</evidence>
<keyword evidence="3" id="KW-1185">Reference proteome</keyword>
<keyword evidence="1" id="KW-0472">Membrane</keyword>
<feature type="transmembrane region" description="Helical" evidence="1">
    <location>
        <begin position="226"/>
        <end position="248"/>
    </location>
</feature>
<dbReference type="HOGENOM" id="CLU_019655_1_0_1"/>
<proteinExistence type="predicted"/>
<gene>
    <name evidence="2" type="ORF">PV07_05755</name>
</gene>
<organism evidence="2 3">
    <name type="scientific">Cladophialophora immunda</name>
    <dbReference type="NCBI Taxonomy" id="569365"/>
    <lineage>
        <taxon>Eukaryota</taxon>
        <taxon>Fungi</taxon>
        <taxon>Dikarya</taxon>
        <taxon>Ascomycota</taxon>
        <taxon>Pezizomycotina</taxon>
        <taxon>Eurotiomycetes</taxon>
        <taxon>Chaetothyriomycetidae</taxon>
        <taxon>Chaetothyriales</taxon>
        <taxon>Herpotrichiellaceae</taxon>
        <taxon>Cladophialophora</taxon>
    </lineage>
</organism>
<feature type="transmembrane region" description="Helical" evidence="1">
    <location>
        <begin position="91"/>
        <end position="116"/>
    </location>
</feature>
<accession>A0A0D1ZPR5</accession>
<dbReference type="RefSeq" id="XP_016250187.1">
    <property type="nucleotide sequence ID" value="XM_016392668.1"/>
</dbReference>
<dbReference type="VEuPathDB" id="FungiDB:PV07_05755"/>
<keyword evidence="1" id="KW-0812">Transmembrane</keyword>
<evidence type="ECO:0000256" key="1">
    <source>
        <dbReference type="SAM" id="Phobius"/>
    </source>
</evidence>
<sequence length="717" mass="78853">MESDNRRPKNLVSFSERVTAFLTNRHSLHFPSQEEITTDKNINSPLGFQNELPLEQNEIRQSFIRWQYDTPEEESRLDPEFLPNENLVQTILLPAAIICIPIALLAVTLLALVYIYRVDPVQNLFTPIDASVHGPGFVLVNFSATRLVFVASFLSTLAPLLGSFILSIFTLPVSRRLRDASREAKYLNLPTPFQMSLLIGILVASAQQLRSYLWYLVRRRRPTIPPVLHCAASIMLLSLVMAAGVFVADTVLHYTTSTLEFDQILVPPHPNQEVGRGLSEFCLTFNRTFVGLPCSLTTDSGVVNPNANFDATESNRLFHNSSQLSEMRITTTDDVPGADLAYLIPQQQTIVPNTDYEASTIGISTTCRFVNPASCGMVLWDNYYTNFSCTDMFHGTIGMPPIVSTDLNHPNSRPPDPYRSFLMYKGAPNLMYSFFNDSGMRNIYNTVGYNDSGDFDLSIFPYPNSELVNPFYVGIAARILATTTGGQFVSGSEMMMANNTDATFVSDGVLDFILDCAVTSYDISYTWVDGGLQSISAVPTGNGSILEIFHGSLLYATISGGDPALQDFLTQSALAGDTTESFLQKFGSLYSTKVLASIGGYTTGRLAIAQQQREHMLLSKVPIPPLAILAALSFCYPLLGLILAFQAYWASRGNVRNIAAKLSLLGLSQAAFGDKQTGTSSGETTSREDVSEALKQETRRILVDGSAQQGFEFGVML</sequence>
<protein>
    <submittedName>
        <fullName evidence="2">Uncharacterized protein</fullName>
    </submittedName>
</protein>
<feature type="transmembrane region" description="Helical" evidence="1">
    <location>
        <begin position="626"/>
        <end position="649"/>
    </location>
</feature>
<dbReference type="EMBL" id="KN847042">
    <property type="protein sequence ID" value="KIW29971.1"/>
    <property type="molecule type" value="Genomic_DNA"/>
</dbReference>
<dbReference type="Proteomes" id="UP000054466">
    <property type="component" value="Unassembled WGS sequence"/>
</dbReference>
<feature type="transmembrane region" description="Helical" evidence="1">
    <location>
        <begin position="147"/>
        <end position="174"/>
    </location>
</feature>
<dbReference type="GeneID" id="27344949"/>